<evidence type="ECO:0000256" key="4">
    <source>
        <dbReference type="ARBA" id="ARBA00023027"/>
    </source>
</evidence>
<evidence type="ECO:0000256" key="6">
    <source>
        <dbReference type="ARBA" id="ARBA00047561"/>
    </source>
</evidence>
<dbReference type="Gene3D" id="1.10.8.210">
    <property type="entry name" value="Sirohaem synthase, dimerisation domain"/>
    <property type="match status" value="1"/>
</dbReference>
<dbReference type="GO" id="GO:0004325">
    <property type="term" value="F:ferrochelatase activity"/>
    <property type="evidence" value="ECO:0007669"/>
    <property type="project" value="InterPro"/>
</dbReference>
<dbReference type="EMBL" id="VCDI01000001">
    <property type="protein sequence ID" value="TLU74491.1"/>
    <property type="molecule type" value="Genomic_DNA"/>
</dbReference>
<evidence type="ECO:0000259" key="8">
    <source>
        <dbReference type="Pfam" id="PF10414"/>
    </source>
</evidence>
<gene>
    <name evidence="10" type="ORF">FE263_04785</name>
</gene>
<evidence type="ECO:0000256" key="2">
    <source>
        <dbReference type="ARBA" id="ARBA00012400"/>
    </source>
</evidence>
<feature type="domain" description="Sirohaem synthase dimerisation" evidence="8">
    <location>
        <begin position="140"/>
        <end position="196"/>
    </location>
</feature>
<comment type="pathway">
    <text evidence="1">Porphyrin-containing compound metabolism; siroheme biosynthesis; sirohydrochlorin from precorrin-2: step 1/1.</text>
</comment>
<dbReference type="Proteomes" id="UP000305654">
    <property type="component" value="Unassembled WGS sequence"/>
</dbReference>
<dbReference type="PANTHER" id="PTHR35330">
    <property type="entry name" value="SIROHEME BIOSYNTHESIS PROTEIN MET8"/>
    <property type="match status" value="1"/>
</dbReference>
<organism evidence="10 11">
    <name type="scientific">Lichenicoccus roseus</name>
    <dbReference type="NCBI Taxonomy" id="2683649"/>
    <lineage>
        <taxon>Bacteria</taxon>
        <taxon>Pseudomonadati</taxon>
        <taxon>Pseudomonadota</taxon>
        <taxon>Alphaproteobacteria</taxon>
        <taxon>Acetobacterales</taxon>
        <taxon>Acetobacteraceae</taxon>
        <taxon>Lichenicoccus</taxon>
    </lineage>
</organism>
<dbReference type="Pfam" id="PF10414">
    <property type="entry name" value="CysG_dimeriser"/>
    <property type="match status" value="1"/>
</dbReference>
<keyword evidence="5" id="KW-0627">Porphyrin biosynthesis</keyword>
<feature type="domain" description="Tetrapyrrole methylase" evidence="7">
    <location>
        <begin position="210"/>
        <end position="307"/>
    </location>
</feature>
<dbReference type="RefSeq" id="WP_138324740.1">
    <property type="nucleotide sequence ID" value="NZ_VCDI01000001.1"/>
</dbReference>
<dbReference type="Pfam" id="PF00590">
    <property type="entry name" value="TP_methylase"/>
    <property type="match status" value="1"/>
</dbReference>
<dbReference type="UniPathway" id="UPA00262">
    <property type="reaction ID" value="UER00222"/>
</dbReference>
<dbReference type="OrthoDB" id="9815856at2"/>
<dbReference type="SUPFAM" id="SSF75615">
    <property type="entry name" value="Siroheme synthase middle domains-like"/>
    <property type="match status" value="1"/>
</dbReference>
<dbReference type="Pfam" id="PF14824">
    <property type="entry name" value="Sirohm_synth_M"/>
    <property type="match status" value="1"/>
</dbReference>
<evidence type="ECO:0000256" key="5">
    <source>
        <dbReference type="ARBA" id="ARBA00023244"/>
    </source>
</evidence>
<accession>A0A5R9JFQ2</accession>
<evidence type="ECO:0000313" key="11">
    <source>
        <dbReference type="Proteomes" id="UP000305654"/>
    </source>
</evidence>
<dbReference type="InterPro" id="IPR037115">
    <property type="entry name" value="Sirohaem_synt_dimer_dom_sf"/>
</dbReference>
<evidence type="ECO:0000256" key="1">
    <source>
        <dbReference type="ARBA" id="ARBA00005010"/>
    </source>
</evidence>
<dbReference type="InterPro" id="IPR019478">
    <property type="entry name" value="Sirohaem_synthase_dimer_dom"/>
</dbReference>
<dbReference type="PANTHER" id="PTHR35330:SF1">
    <property type="entry name" value="SIROHEME BIOSYNTHESIS PROTEIN MET8"/>
    <property type="match status" value="1"/>
</dbReference>
<protein>
    <recommendedName>
        <fullName evidence="2">precorrin-2 dehydrogenase</fullName>
        <ecNumber evidence="2">1.3.1.76</ecNumber>
    </recommendedName>
</protein>
<proteinExistence type="predicted"/>
<evidence type="ECO:0000259" key="9">
    <source>
        <dbReference type="Pfam" id="PF14824"/>
    </source>
</evidence>
<dbReference type="InterPro" id="IPR014777">
    <property type="entry name" value="4pyrrole_Mease_sub1"/>
</dbReference>
<dbReference type="InterPro" id="IPR036291">
    <property type="entry name" value="NAD(P)-bd_dom_sf"/>
</dbReference>
<dbReference type="InterPro" id="IPR035996">
    <property type="entry name" value="4pyrrol_Methylase_sf"/>
</dbReference>
<evidence type="ECO:0000259" key="7">
    <source>
        <dbReference type="Pfam" id="PF00590"/>
    </source>
</evidence>
<dbReference type="InterPro" id="IPR028161">
    <property type="entry name" value="Met8-like"/>
</dbReference>
<dbReference type="EC" id="1.3.1.76" evidence="2"/>
<keyword evidence="11" id="KW-1185">Reference proteome</keyword>
<name>A0A5R9JFQ2_9PROT</name>
<comment type="caution">
    <text evidence="10">The sequence shown here is derived from an EMBL/GenBank/DDBJ whole genome shotgun (WGS) entry which is preliminary data.</text>
</comment>
<keyword evidence="4" id="KW-0520">NAD</keyword>
<dbReference type="InterPro" id="IPR000878">
    <property type="entry name" value="4pyrrol_Mease"/>
</dbReference>
<reference evidence="10 11" key="1">
    <citation type="submission" date="2019-05" db="EMBL/GenBank/DDBJ databases">
        <authorList>
            <person name="Pankratov T."/>
            <person name="Grouzdev D."/>
        </authorList>
    </citation>
    <scope>NUCLEOTIDE SEQUENCE [LARGE SCALE GENOMIC DNA]</scope>
    <source>
        <strain evidence="10 11">KEBCLARHB70R</strain>
    </source>
</reference>
<dbReference type="NCBIfam" id="TIGR01470">
    <property type="entry name" value="cysG_Nterm"/>
    <property type="match status" value="1"/>
</dbReference>
<sequence length="318" mass="33379">MKSRLPVFLDLDGRRALLLGEGEAAERRAATLLACGAVLVRATIFDEALLDGCAIAIGAADEDARAYDHPAQIQLRAMTASARRRGIPHNVVDQPELGSFITPAVVERPPLSIAISSGGAAPVLARLLRARIETLVPPAFGKLAALAGRLQDETRRVLPDVLQRRRMLEAALSGPVAELMLEGREAEAEAAYRQALAAAADGAALQRGFVHLVHAGPGPADLLTLRALRLLGEADVIVHRADESPAVLEVARRDAGRAMVDDAEAPALLVRLAREGAKLVRLSPTGADVRALRDAAIDHAIVPGIGAPEIDVAAPGLV</sequence>
<dbReference type="GO" id="GO:0019354">
    <property type="term" value="P:siroheme biosynthetic process"/>
    <property type="evidence" value="ECO:0007669"/>
    <property type="project" value="UniProtKB-UniPathway"/>
</dbReference>
<evidence type="ECO:0000313" key="10">
    <source>
        <dbReference type="EMBL" id="TLU74491.1"/>
    </source>
</evidence>
<keyword evidence="3" id="KW-0560">Oxidoreductase</keyword>
<dbReference type="SUPFAM" id="SSF53790">
    <property type="entry name" value="Tetrapyrrole methylase"/>
    <property type="match status" value="1"/>
</dbReference>
<dbReference type="InterPro" id="IPR028281">
    <property type="entry name" value="Sirohaem_synthase_central"/>
</dbReference>
<dbReference type="GO" id="GO:0008168">
    <property type="term" value="F:methyltransferase activity"/>
    <property type="evidence" value="ECO:0007669"/>
    <property type="project" value="InterPro"/>
</dbReference>
<comment type="catalytic activity">
    <reaction evidence="6">
        <text>precorrin-2 + NAD(+) = sirohydrochlorin + NADH + 2 H(+)</text>
        <dbReference type="Rhea" id="RHEA:15613"/>
        <dbReference type="ChEBI" id="CHEBI:15378"/>
        <dbReference type="ChEBI" id="CHEBI:57540"/>
        <dbReference type="ChEBI" id="CHEBI:57945"/>
        <dbReference type="ChEBI" id="CHEBI:58351"/>
        <dbReference type="ChEBI" id="CHEBI:58827"/>
        <dbReference type="EC" id="1.3.1.76"/>
    </reaction>
</comment>
<dbReference type="GO" id="GO:0043115">
    <property type="term" value="F:precorrin-2 dehydrogenase activity"/>
    <property type="evidence" value="ECO:0007669"/>
    <property type="project" value="UniProtKB-EC"/>
</dbReference>
<dbReference type="Gene3D" id="3.30.160.110">
    <property type="entry name" value="Siroheme synthase, domain 2"/>
    <property type="match status" value="1"/>
</dbReference>
<dbReference type="Pfam" id="PF13241">
    <property type="entry name" value="NAD_binding_7"/>
    <property type="match status" value="1"/>
</dbReference>
<dbReference type="SUPFAM" id="SSF51735">
    <property type="entry name" value="NAD(P)-binding Rossmann-fold domains"/>
    <property type="match status" value="1"/>
</dbReference>
<dbReference type="AlphaFoldDB" id="A0A5R9JFQ2"/>
<dbReference type="InterPro" id="IPR006367">
    <property type="entry name" value="Sirohaem_synthase_N"/>
</dbReference>
<evidence type="ECO:0000256" key="3">
    <source>
        <dbReference type="ARBA" id="ARBA00023002"/>
    </source>
</evidence>
<feature type="domain" description="Siroheme synthase central" evidence="9">
    <location>
        <begin position="110"/>
        <end position="133"/>
    </location>
</feature>
<dbReference type="Gene3D" id="3.40.1010.10">
    <property type="entry name" value="Cobalt-precorrin-4 Transmethylase, Domain 1"/>
    <property type="match status" value="1"/>
</dbReference>
<dbReference type="Gene3D" id="3.40.50.720">
    <property type="entry name" value="NAD(P)-binding Rossmann-like Domain"/>
    <property type="match status" value="1"/>
</dbReference>